<reference evidence="2" key="1">
    <citation type="submission" date="2019-01" db="EMBL/GenBank/DDBJ databases">
        <title>Colletotrichum abscissum LGMF1257.</title>
        <authorList>
            <person name="Baroncelli R."/>
        </authorList>
    </citation>
    <scope>NUCLEOTIDE SEQUENCE</scope>
    <source>
        <strain evidence="2">Ca142</strain>
    </source>
</reference>
<organism evidence="2 3">
    <name type="scientific">Colletotrichum abscissum</name>
    <dbReference type="NCBI Taxonomy" id="1671311"/>
    <lineage>
        <taxon>Eukaryota</taxon>
        <taxon>Fungi</taxon>
        <taxon>Dikarya</taxon>
        <taxon>Ascomycota</taxon>
        <taxon>Pezizomycotina</taxon>
        <taxon>Sordariomycetes</taxon>
        <taxon>Hypocreomycetidae</taxon>
        <taxon>Glomerellales</taxon>
        <taxon>Glomerellaceae</taxon>
        <taxon>Colletotrichum</taxon>
        <taxon>Colletotrichum acutatum species complex</taxon>
    </lineage>
</organism>
<sequence>MKKGEDPHRPRNLNPIKTPSHPSDFRWLLPSLPMRPVKFIMHKARRPCNMVEHTAATTSGFGQQSPKESNDDDVVYIGTFKGHLLADPHDSKKNGKKSATLSRPSSIDEAGP</sequence>
<proteinExistence type="predicted"/>
<feature type="region of interest" description="Disordered" evidence="1">
    <location>
        <begin position="84"/>
        <end position="112"/>
    </location>
</feature>
<feature type="region of interest" description="Disordered" evidence="1">
    <location>
        <begin position="1"/>
        <end position="24"/>
    </location>
</feature>
<feature type="region of interest" description="Disordered" evidence="1">
    <location>
        <begin position="55"/>
        <end position="74"/>
    </location>
</feature>
<dbReference type="Proteomes" id="UP001056436">
    <property type="component" value="Unassembled WGS sequence"/>
</dbReference>
<feature type="compositionally biased region" description="Polar residues" evidence="1">
    <location>
        <begin position="55"/>
        <end position="67"/>
    </location>
</feature>
<accession>A0A9Q0AXC4</accession>
<comment type="caution">
    <text evidence="2">The sequence shown here is derived from an EMBL/GenBank/DDBJ whole genome shotgun (WGS) entry which is preliminary data.</text>
</comment>
<gene>
    <name evidence="2" type="ORF">CABS02_13990</name>
</gene>
<evidence type="ECO:0000313" key="3">
    <source>
        <dbReference type="Proteomes" id="UP001056436"/>
    </source>
</evidence>
<feature type="compositionally biased region" description="Basic and acidic residues" evidence="1">
    <location>
        <begin position="84"/>
        <end position="93"/>
    </location>
</feature>
<dbReference type="AlphaFoldDB" id="A0A9Q0AXC4"/>
<protein>
    <submittedName>
        <fullName evidence="2">Uncharacterized protein</fullName>
    </submittedName>
</protein>
<dbReference type="EMBL" id="SDAQ01000176">
    <property type="protein sequence ID" value="KAI3531976.1"/>
    <property type="molecule type" value="Genomic_DNA"/>
</dbReference>
<keyword evidence="3" id="KW-1185">Reference proteome</keyword>
<evidence type="ECO:0000313" key="2">
    <source>
        <dbReference type="EMBL" id="KAI3531976.1"/>
    </source>
</evidence>
<evidence type="ECO:0000256" key="1">
    <source>
        <dbReference type="SAM" id="MobiDB-lite"/>
    </source>
</evidence>
<name>A0A9Q0AXC4_9PEZI</name>